<feature type="signal peptide" evidence="6">
    <location>
        <begin position="1"/>
        <end position="21"/>
    </location>
</feature>
<dbReference type="PANTHER" id="PTHR10151">
    <property type="entry name" value="ECTONUCLEOTIDE PYROPHOSPHATASE/PHOSPHODIESTERASE"/>
    <property type="match status" value="1"/>
</dbReference>
<keyword evidence="2" id="KW-0479">Metal-binding</keyword>
<dbReference type="RefSeq" id="WP_103788417.1">
    <property type="nucleotide sequence ID" value="NZ_PQVF01000004.1"/>
</dbReference>
<dbReference type="InterPro" id="IPR026263">
    <property type="entry name" value="Alkaline_phosphatase_prok"/>
</dbReference>
<evidence type="ECO:0000256" key="5">
    <source>
        <dbReference type="PIRSR" id="PIRSR031924-51"/>
    </source>
</evidence>
<dbReference type="Proteomes" id="UP000236893">
    <property type="component" value="Unassembled WGS sequence"/>
</dbReference>
<dbReference type="Pfam" id="PF01663">
    <property type="entry name" value="Phosphodiest"/>
    <property type="match status" value="1"/>
</dbReference>
<dbReference type="Gene3D" id="3.30.1360.150">
    <property type="match status" value="1"/>
</dbReference>
<dbReference type="PANTHER" id="PTHR10151:SF120">
    <property type="entry name" value="BIS(5'-ADENOSYL)-TRIPHOSPHATASE"/>
    <property type="match status" value="1"/>
</dbReference>
<dbReference type="OrthoDB" id="9766127at2"/>
<evidence type="ECO:0000256" key="4">
    <source>
        <dbReference type="PIRSR" id="PIRSR031924-50"/>
    </source>
</evidence>
<dbReference type="InterPro" id="IPR002591">
    <property type="entry name" value="Phosphodiest/P_Trfase"/>
</dbReference>
<comment type="caution">
    <text evidence="7">The sequence shown here is derived from an EMBL/GenBank/DDBJ whole genome shotgun (WGS) entry which is preliminary data.</text>
</comment>
<dbReference type="Gene3D" id="3.40.720.10">
    <property type="entry name" value="Alkaline Phosphatase, subunit A"/>
    <property type="match status" value="1"/>
</dbReference>
<feature type="binding site" evidence="5">
    <location>
        <position position="103"/>
    </location>
    <ligand>
        <name>substrate</name>
    </ligand>
</feature>
<keyword evidence="1 4" id="KW-0597">Phosphoprotein</keyword>
<evidence type="ECO:0000313" key="8">
    <source>
        <dbReference type="Proteomes" id="UP000236893"/>
    </source>
</evidence>
<feature type="chain" id="PRO_5015485651" evidence="6">
    <location>
        <begin position="22"/>
        <end position="542"/>
    </location>
</feature>
<evidence type="ECO:0000313" key="7">
    <source>
        <dbReference type="EMBL" id="POY37510.1"/>
    </source>
</evidence>
<keyword evidence="8" id="KW-1185">Reference proteome</keyword>
<evidence type="ECO:0000256" key="3">
    <source>
        <dbReference type="ARBA" id="ARBA00022729"/>
    </source>
</evidence>
<dbReference type="SUPFAM" id="SSF53649">
    <property type="entry name" value="Alkaline phosphatase-like"/>
    <property type="match status" value="1"/>
</dbReference>
<dbReference type="EMBL" id="PQVF01000004">
    <property type="protein sequence ID" value="POY37510.1"/>
    <property type="molecule type" value="Genomic_DNA"/>
</dbReference>
<reference evidence="7 8" key="1">
    <citation type="submission" date="2018-01" db="EMBL/GenBank/DDBJ databases">
        <authorList>
            <person name="Gaut B.S."/>
            <person name="Morton B.R."/>
            <person name="Clegg M.T."/>
            <person name="Duvall M.R."/>
        </authorList>
    </citation>
    <scope>NUCLEOTIDE SEQUENCE [LARGE SCALE GENOMIC DNA]</scope>
    <source>
        <strain evidence="7 8">HR-AV</strain>
    </source>
</reference>
<sequence>MRKYFTFTLAFLVTVCLPSFAQKAAKTIPSKPKLIVGIVVDQMRYDYLYRYYSKYLDGGFKRLMNEGFNCKNNHYSYVPTYTGPGHASIYTGSVPSINGIAGNDWYDRVSQKSMYCAEDTSVTTVGSNSKAGLMSPNNLLVTTITDQLRLSNNFGSRVIGISQKDRGSILPAGHTANASYWFDSSAGNWITSSFYMKELPKWVQTINEKRPADEYLKRNWTTLLPIEDYKESTADDQPYERPLPGEEKPVFPHKPANYEVIRTTPWGNTLTKDFAIETLKNEQLGKGSFTDFLAISFSSTDYVGHSFGPNSIEAEDTYLRLDKDIAELLTYLDNYLGKDNVLVFLTADHGVANIAAFNKSFKIPAGVSDDRKAIKALGTFLNEKLGEGKWIEYAINDQLYVNMNLLKQKNVKYDDVFNLCKEFIMQMDGVANVIDLHNLSDALIPDYQLSVIKNGMNAKRSGDIYVLERPNWMSGTKMQGTTHGSIYTSDTHVPLLWYGWNIQAKSTTQRTQIVDISATLAALLEILEPNGCIGTPIQGLTK</sequence>
<dbReference type="GO" id="GO:0046872">
    <property type="term" value="F:metal ion binding"/>
    <property type="evidence" value="ECO:0007669"/>
    <property type="project" value="UniProtKB-KW"/>
</dbReference>
<gene>
    <name evidence="7" type="ORF">C3K47_07025</name>
</gene>
<evidence type="ECO:0000256" key="2">
    <source>
        <dbReference type="ARBA" id="ARBA00022723"/>
    </source>
</evidence>
<dbReference type="InterPro" id="IPR017850">
    <property type="entry name" value="Alkaline_phosphatase_core_sf"/>
</dbReference>
<feature type="active site" description="Phosphothreonine intermediate" evidence="4">
    <location>
        <position position="82"/>
    </location>
</feature>
<evidence type="ECO:0000256" key="6">
    <source>
        <dbReference type="SAM" id="SignalP"/>
    </source>
</evidence>
<accession>A0A2S5A4I9</accession>
<dbReference type="NCBIfam" id="NF042991">
    <property type="entry name" value="alk_phos_PafA"/>
    <property type="match status" value="1"/>
</dbReference>
<dbReference type="CDD" id="cd16016">
    <property type="entry name" value="AP-SPAP"/>
    <property type="match status" value="1"/>
</dbReference>
<protein>
    <submittedName>
        <fullName evidence="7">Alkaline phosphatase family protein</fullName>
    </submittedName>
</protein>
<dbReference type="GO" id="GO:0004035">
    <property type="term" value="F:alkaline phosphatase activity"/>
    <property type="evidence" value="ECO:0007669"/>
    <property type="project" value="InterPro"/>
</dbReference>
<name>A0A2S5A4I9_9SPHI</name>
<keyword evidence="3 6" id="KW-0732">Signal</keyword>
<evidence type="ECO:0000256" key="1">
    <source>
        <dbReference type="ARBA" id="ARBA00022553"/>
    </source>
</evidence>
<dbReference type="PIRSF" id="PIRSF031924">
    <property type="entry name" value="Pi-irrepressible_AP"/>
    <property type="match status" value="1"/>
</dbReference>
<feature type="binding site" evidence="5">
    <location>
        <begin position="164"/>
        <end position="166"/>
    </location>
    <ligand>
        <name>substrate</name>
    </ligand>
</feature>
<organism evidence="7 8">
    <name type="scientific">Solitalea longa</name>
    <dbReference type="NCBI Taxonomy" id="2079460"/>
    <lineage>
        <taxon>Bacteria</taxon>
        <taxon>Pseudomonadati</taxon>
        <taxon>Bacteroidota</taxon>
        <taxon>Sphingobacteriia</taxon>
        <taxon>Sphingobacteriales</taxon>
        <taxon>Sphingobacteriaceae</taxon>
        <taxon>Solitalea</taxon>
    </lineage>
</organism>
<dbReference type="AlphaFoldDB" id="A0A2S5A4I9"/>
<proteinExistence type="predicted"/>